<dbReference type="EMBL" id="NRRV01000029">
    <property type="protein sequence ID" value="MBK1631622.1"/>
    <property type="molecule type" value="Genomic_DNA"/>
</dbReference>
<keyword evidence="7 10" id="KW-0249">Electron transport</keyword>
<keyword evidence="8 10" id="KW-0408">Iron</keyword>
<gene>
    <name evidence="12" type="ORF">CKO31_12880</name>
</gene>
<dbReference type="Proteomes" id="UP000748752">
    <property type="component" value="Unassembled WGS sequence"/>
</dbReference>
<comment type="function">
    <text evidence="1 10">Specific class of high-redox-potential 4Fe-4S ferredoxins. Functions in anaerobic electron transport in most purple and in some other photosynthetic bacteria and in at least one genus (Paracoccus) of halophilic, denitrifying bacteria.</text>
</comment>
<evidence type="ECO:0000259" key="11">
    <source>
        <dbReference type="PROSITE" id="PS51373"/>
    </source>
</evidence>
<keyword evidence="5 10" id="KW-0004">4Fe-4S</keyword>
<dbReference type="PROSITE" id="PS51373">
    <property type="entry name" value="HIPIP"/>
    <property type="match status" value="1"/>
</dbReference>
<dbReference type="InterPro" id="IPR006311">
    <property type="entry name" value="TAT_signal"/>
</dbReference>
<accession>A0ABS1CI78</accession>
<feature type="domain" description="High potential iron-sulfur proteins family profile" evidence="11">
    <location>
        <begin position="29"/>
        <end position="107"/>
    </location>
</feature>
<organism evidence="12 13">
    <name type="scientific">Thiohalocapsa halophila</name>
    <dbReference type="NCBI Taxonomy" id="69359"/>
    <lineage>
        <taxon>Bacteria</taxon>
        <taxon>Pseudomonadati</taxon>
        <taxon>Pseudomonadota</taxon>
        <taxon>Gammaproteobacteria</taxon>
        <taxon>Chromatiales</taxon>
        <taxon>Chromatiaceae</taxon>
        <taxon>Thiohalocapsa</taxon>
    </lineage>
</organism>
<dbReference type="RefSeq" id="WP_200238136.1">
    <property type="nucleotide sequence ID" value="NZ_NRRV01000029.1"/>
</dbReference>
<evidence type="ECO:0000256" key="6">
    <source>
        <dbReference type="ARBA" id="ARBA00022723"/>
    </source>
</evidence>
<evidence type="ECO:0000256" key="10">
    <source>
        <dbReference type="RuleBase" id="RU000620"/>
    </source>
</evidence>
<name>A0ABS1CI78_9GAMM</name>
<evidence type="ECO:0000256" key="5">
    <source>
        <dbReference type="ARBA" id="ARBA00022485"/>
    </source>
</evidence>
<keyword evidence="6 10" id="KW-0479">Metal-binding</keyword>
<evidence type="ECO:0000313" key="12">
    <source>
        <dbReference type="EMBL" id="MBK1631622.1"/>
    </source>
</evidence>
<evidence type="ECO:0000256" key="9">
    <source>
        <dbReference type="ARBA" id="ARBA00023014"/>
    </source>
</evidence>
<reference evidence="12 13" key="1">
    <citation type="journal article" date="2020" name="Microorganisms">
        <title>Osmotic Adaptation and Compatible Solute Biosynthesis of Phototrophic Bacteria as Revealed from Genome Analyses.</title>
        <authorList>
            <person name="Imhoff J.F."/>
            <person name="Rahn T."/>
            <person name="Kunzel S."/>
            <person name="Keller A."/>
            <person name="Neulinger S.C."/>
        </authorList>
    </citation>
    <scope>NUCLEOTIDE SEQUENCE [LARGE SCALE GENOMIC DNA]</scope>
    <source>
        <strain evidence="12 13">DSM 6210</strain>
    </source>
</reference>
<keyword evidence="9 10" id="KW-0411">Iron-sulfur</keyword>
<evidence type="ECO:0000313" key="13">
    <source>
        <dbReference type="Proteomes" id="UP000748752"/>
    </source>
</evidence>
<keyword evidence="4 10" id="KW-0813">Transport</keyword>
<evidence type="ECO:0000256" key="8">
    <source>
        <dbReference type="ARBA" id="ARBA00023004"/>
    </source>
</evidence>
<dbReference type="PROSITE" id="PS51318">
    <property type="entry name" value="TAT"/>
    <property type="match status" value="1"/>
</dbReference>
<evidence type="ECO:0000256" key="2">
    <source>
        <dbReference type="ARBA" id="ARBA00011738"/>
    </source>
</evidence>
<protein>
    <recommendedName>
        <fullName evidence="3 10">High-potential iron-sulfur protein</fullName>
        <shortName evidence="10">HiPIP</shortName>
    </recommendedName>
</protein>
<evidence type="ECO:0000256" key="3">
    <source>
        <dbReference type="ARBA" id="ARBA00015799"/>
    </source>
</evidence>
<sequence>MNPIDRRKFLMQVAAGASALTLARFVGAEEAKPDLDPNDAYAMAMGFVTDTANADAEKFPKHSADQSCANCQLFQGPDGAEKGPCSFFGGRQVPATGWCRNFKPKNAA</sequence>
<comment type="caution">
    <text evidence="12">The sequence shown here is derived from an EMBL/GenBank/DDBJ whole genome shotgun (WGS) entry which is preliminary data.</text>
</comment>
<proteinExistence type="inferred from homology"/>
<dbReference type="SUPFAM" id="SSF57652">
    <property type="entry name" value="HIPIP (high potential iron protein)"/>
    <property type="match status" value="1"/>
</dbReference>
<evidence type="ECO:0000256" key="7">
    <source>
        <dbReference type="ARBA" id="ARBA00022982"/>
    </source>
</evidence>
<comment type="similarity">
    <text evidence="10">Belongs to the high-potential iron-sulfur protein (HiPIP) family.</text>
</comment>
<evidence type="ECO:0000256" key="4">
    <source>
        <dbReference type="ARBA" id="ARBA00022448"/>
    </source>
</evidence>
<keyword evidence="13" id="KW-1185">Reference proteome</keyword>
<comment type="subunit">
    <text evidence="2 10">Homodimer.</text>
</comment>
<dbReference type="InterPro" id="IPR036369">
    <property type="entry name" value="HIPIP_sf"/>
</dbReference>
<dbReference type="Pfam" id="PF01355">
    <property type="entry name" value="HIPIP"/>
    <property type="match status" value="1"/>
</dbReference>
<dbReference type="Gene3D" id="4.10.490.10">
    <property type="entry name" value="High potential iron-sulphur protein"/>
    <property type="match status" value="1"/>
</dbReference>
<evidence type="ECO:0000256" key="1">
    <source>
        <dbReference type="ARBA" id="ARBA00002137"/>
    </source>
</evidence>
<dbReference type="InterPro" id="IPR000170">
    <property type="entry name" value="High_potential_FeS_prot"/>
</dbReference>